<dbReference type="EMBL" id="JELX01001283">
    <property type="protein sequence ID" value="KYF59559.1"/>
    <property type="molecule type" value="Genomic_DNA"/>
</dbReference>
<dbReference type="PANTHER" id="PTHR30024">
    <property type="entry name" value="ALIPHATIC SULFONATES-BINDING PROTEIN-RELATED"/>
    <property type="match status" value="1"/>
</dbReference>
<name>A0A150PV37_SORCE</name>
<evidence type="ECO:0000313" key="2">
    <source>
        <dbReference type="EMBL" id="KYF59559.1"/>
    </source>
</evidence>
<dbReference type="Pfam" id="PF09084">
    <property type="entry name" value="NMT1"/>
    <property type="match status" value="1"/>
</dbReference>
<protein>
    <submittedName>
        <fullName evidence="2">ABC transporter substrate-binding protein</fullName>
    </submittedName>
</protein>
<dbReference type="Proteomes" id="UP000075604">
    <property type="component" value="Unassembled WGS sequence"/>
</dbReference>
<reference evidence="2 3" key="1">
    <citation type="submission" date="2014-02" db="EMBL/GenBank/DDBJ databases">
        <title>The small core and large imbalanced accessory genome model reveals a collaborative survival strategy of Sorangium cellulosum strains in nature.</title>
        <authorList>
            <person name="Han K."/>
            <person name="Peng R."/>
            <person name="Blom J."/>
            <person name="Li Y.-Z."/>
        </authorList>
    </citation>
    <scope>NUCLEOTIDE SEQUENCE [LARGE SCALE GENOMIC DNA]</scope>
    <source>
        <strain evidence="2 3">So0157-18</strain>
    </source>
</reference>
<proteinExistence type="predicted"/>
<dbReference type="InterPro" id="IPR015168">
    <property type="entry name" value="SsuA/THI5"/>
</dbReference>
<evidence type="ECO:0000259" key="1">
    <source>
        <dbReference type="Pfam" id="PF09084"/>
    </source>
</evidence>
<feature type="domain" description="SsuA/THI5-like" evidence="1">
    <location>
        <begin position="91"/>
        <end position="278"/>
    </location>
</feature>
<sequence>MAPSRPVRSGLLRAASPGVFLLVLLALCGLAGCSRDEASRASAAGPEAEFETLELRYQGNNGTVSPIELAEDLGYLAPIRLNFIGSTVSGPQSVQAVVTGDTDFGGAFNGAIIKLIAAKAPIIAVAGYYGVDEQRQSGFYVLNDSPLRAARDLLDRSISMNTLGAHSEFMVKELLSRNQITLEEARRITLLVVPPVNGEQLLREKQVDVASLGDIYRDRALERGGVRALFSDYELYGKFTAGSYVMKTSFIKDNPKTVRRFVEATAKAIEWARSTPRETVVERFIALMKKRGRNEEDAAIRFWRSYGVAGKGGLIAERDFQIWLDWMVKGGELEPGEIALSRLYTNEFNPYANEQAVK</sequence>
<dbReference type="Gene3D" id="3.40.190.10">
    <property type="entry name" value="Periplasmic binding protein-like II"/>
    <property type="match status" value="2"/>
</dbReference>
<dbReference type="AlphaFoldDB" id="A0A150PV37"/>
<evidence type="ECO:0000313" key="3">
    <source>
        <dbReference type="Proteomes" id="UP000075604"/>
    </source>
</evidence>
<dbReference type="SUPFAM" id="SSF53850">
    <property type="entry name" value="Periplasmic binding protein-like II"/>
    <property type="match status" value="1"/>
</dbReference>
<accession>A0A150PV37</accession>
<gene>
    <name evidence="2" type="ORF">BE04_29365</name>
</gene>
<organism evidence="2 3">
    <name type="scientific">Sorangium cellulosum</name>
    <name type="common">Polyangium cellulosum</name>
    <dbReference type="NCBI Taxonomy" id="56"/>
    <lineage>
        <taxon>Bacteria</taxon>
        <taxon>Pseudomonadati</taxon>
        <taxon>Myxococcota</taxon>
        <taxon>Polyangia</taxon>
        <taxon>Polyangiales</taxon>
        <taxon>Polyangiaceae</taxon>
        <taxon>Sorangium</taxon>
    </lineage>
</organism>
<comment type="caution">
    <text evidence="2">The sequence shown here is derived from an EMBL/GenBank/DDBJ whole genome shotgun (WGS) entry which is preliminary data.</text>
</comment>
<dbReference type="PROSITE" id="PS51257">
    <property type="entry name" value="PROKAR_LIPOPROTEIN"/>
    <property type="match status" value="1"/>
</dbReference>